<dbReference type="PANTHER" id="PTHR36843">
    <property type="entry name" value="HEME-DEPENDENT PEROXIDASE YWFI-RELATED"/>
    <property type="match status" value="1"/>
</dbReference>
<evidence type="ECO:0000256" key="9">
    <source>
        <dbReference type="ARBA" id="ARBA00030236"/>
    </source>
</evidence>
<dbReference type="EMBL" id="LJJR01000036">
    <property type="protein sequence ID" value="KPD26852.1"/>
    <property type="molecule type" value="Genomic_DNA"/>
</dbReference>
<name>A0A0N0IPZ5_THESC</name>
<dbReference type="GO" id="GO:0020037">
    <property type="term" value="F:heme binding"/>
    <property type="evidence" value="ECO:0007669"/>
    <property type="project" value="InterPro"/>
</dbReference>
<reference evidence="10 11" key="1">
    <citation type="submission" date="2015-09" db="EMBL/GenBank/DDBJ databases">
        <title>Draft genome sequence of Thermus scotoductus strain K1 isolated from a geothermal spring in Nagorno-Karabakh, Armenia.</title>
        <authorList>
            <person name="Saghatelyan A."/>
            <person name="Poghosyan L."/>
            <person name="Panosyan H."/>
            <person name="Birkeland N.-K."/>
        </authorList>
    </citation>
    <scope>NUCLEOTIDE SEQUENCE [LARGE SCALE GENOMIC DNA]</scope>
    <source>
        <strain evidence="10 11">K1</strain>
    </source>
</reference>
<dbReference type="HAMAP" id="MF_01442">
    <property type="entry name" value="Coproheme_decarbox_1"/>
    <property type="match status" value="1"/>
</dbReference>
<evidence type="ECO:0000256" key="2">
    <source>
        <dbReference type="ARBA" id="ARBA00014413"/>
    </source>
</evidence>
<evidence type="ECO:0000313" key="11">
    <source>
        <dbReference type="Proteomes" id="UP000053099"/>
    </source>
</evidence>
<dbReference type="InterPro" id="IPR011008">
    <property type="entry name" value="Dimeric_a/b-barrel"/>
</dbReference>
<dbReference type="Gene3D" id="3.30.70.1030">
    <property type="entry name" value="Apc35880, domain 1"/>
    <property type="match status" value="2"/>
</dbReference>
<keyword evidence="4" id="KW-0479">Metal-binding</keyword>
<keyword evidence="7" id="KW-0350">Heme biosynthesis</keyword>
<dbReference type="GO" id="GO:0046872">
    <property type="term" value="F:metal ion binding"/>
    <property type="evidence" value="ECO:0007669"/>
    <property type="project" value="UniProtKB-KW"/>
</dbReference>
<evidence type="ECO:0000256" key="8">
    <source>
        <dbReference type="ARBA" id="ARBA00029882"/>
    </source>
</evidence>
<dbReference type="Proteomes" id="UP000053099">
    <property type="component" value="Unassembled WGS sequence"/>
</dbReference>
<comment type="caution">
    <text evidence="10">The sequence shown here is derived from an EMBL/GenBank/DDBJ whole genome shotgun (WGS) entry which is preliminary data.</text>
</comment>
<dbReference type="InterPro" id="IPR031332">
    <property type="entry name" value="CHDC"/>
</dbReference>
<proteinExistence type="inferred from homology"/>
<keyword evidence="10" id="KW-0575">Peroxidase</keyword>
<dbReference type="SUPFAM" id="SSF54909">
    <property type="entry name" value="Dimeric alpha+beta barrel"/>
    <property type="match status" value="1"/>
</dbReference>
<keyword evidence="6" id="KW-0408">Iron</keyword>
<dbReference type="InterPro" id="IPR010644">
    <property type="entry name" value="ChdC/CLD"/>
</dbReference>
<dbReference type="Pfam" id="PF06778">
    <property type="entry name" value="Chlor_dismutase"/>
    <property type="match status" value="1"/>
</dbReference>
<evidence type="ECO:0000256" key="4">
    <source>
        <dbReference type="ARBA" id="ARBA00022723"/>
    </source>
</evidence>
<evidence type="ECO:0000256" key="5">
    <source>
        <dbReference type="ARBA" id="ARBA00023002"/>
    </source>
</evidence>
<dbReference type="PATRIC" id="fig|37636.3.peg.1263"/>
<evidence type="ECO:0000256" key="7">
    <source>
        <dbReference type="ARBA" id="ARBA00023133"/>
    </source>
</evidence>
<sequence length="250" mass="28859">MGGYIPEPTFTLEGWHILHDFRRLDHAAWFSAPKEERQAAWGELSEILREWEKVEAEGKGSFGVYQVITHKADLLFLNLRENLDALLEVEARLNRSLFARYLSPAYGFYSVVELGSQTGPLDPEAPYIKPRLTPRVPKTGYVCFYPMNKRRQGQDNWYLLPAKERAELMKAHGETGRKYQGRVLQVISGAQGLDDWEWGVDLFSEDPIQFKKIVYEMRFDEVSARFGEFGPFYVGKRLSQEALARFLEVG</sequence>
<evidence type="ECO:0000256" key="6">
    <source>
        <dbReference type="ARBA" id="ARBA00023004"/>
    </source>
</evidence>
<organism evidence="10 11">
    <name type="scientific">Thermus scotoductus</name>
    <dbReference type="NCBI Taxonomy" id="37636"/>
    <lineage>
        <taxon>Bacteria</taxon>
        <taxon>Thermotogati</taxon>
        <taxon>Deinococcota</taxon>
        <taxon>Deinococci</taxon>
        <taxon>Thermales</taxon>
        <taxon>Thermaceae</taxon>
        <taxon>Thermus</taxon>
    </lineage>
</organism>
<accession>A0A0N0IPZ5</accession>
<keyword evidence="3" id="KW-0349">Heme</keyword>
<protein>
    <recommendedName>
        <fullName evidence="2">Coproheme decarboxylase</fullName>
    </recommendedName>
    <alternativeName>
        <fullName evidence="8">Coproheme III oxidative decarboxylase</fullName>
    </alternativeName>
    <alternativeName>
        <fullName evidence="9">Hydrogen peroxide-dependent heme synthase</fullName>
    </alternativeName>
</protein>
<gene>
    <name evidence="10" type="ORF">AN926_09985</name>
</gene>
<dbReference type="AlphaFoldDB" id="A0A0N0IPZ5"/>
<comment type="similarity">
    <text evidence="1">Belongs to the ChdC family. Type 1 subfamily.</text>
</comment>
<keyword evidence="5" id="KW-0560">Oxidoreductase</keyword>
<dbReference type="GO" id="GO:0004601">
    <property type="term" value="F:peroxidase activity"/>
    <property type="evidence" value="ECO:0007669"/>
    <property type="project" value="UniProtKB-KW"/>
</dbReference>
<evidence type="ECO:0000256" key="1">
    <source>
        <dbReference type="ARBA" id="ARBA00009276"/>
    </source>
</evidence>
<dbReference type="NCBIfam" id="NF008913">
    <property type="entry name" value="PRK12276.1"/>
    <property type="match status" value="1"/>
</dbReference>
<dbReference type="GO" id="GO:0006783">
    <property type="term" value="P:heme biosynthetic process"/>
    <property type="evidence" value="ECO:0007669"/>
    <property type="project" value="UniProtKB-KW"/>
</dbReference>
<evidence type="ECO:0000313" key="10">
    <source>
        <dbReference type="EMBL" id="KPD26852.1"/>
    </source>
</evidence>
<evidence type="ECO:0000256" key="3">
    <source>
        <dbReference type="ARBA" id="ARBA00022617"/>
    </source>
</evidence>
<dbReference type="PANTHER" id="PTHR36843:SF1">
    <property type="entry name" value="COPROHEME DECARBOXYLASE"/>
    <property type="match status" value="1"/>
</dbReference>